<sequence length="511" mass="56587">MGTIPDADRAADLPVLQENLKIHSNSHRSTNFSTRREADAMLGADSNLGKLQAKVMHRSCSDIICDYRESCYLADTVHSKTAGAYQAPVSGRDYGIPSPGEMTSKECNQKIVINISESEVDVGHQENDRENTTVAEFQANSIVNDLCSPMHQGRFMFSQNSPNCPSVKVDQESGKHYQGNNVTENETISSGQSNITYREGVATHQNSLMGNQTCTGHQSHLMSGLTIQDTTPAYCHSLPIPAIHLFPRLVSSVSESGRGTVVDACCHPLPVSGILAFPRLVSSVSESGLDARHLLKCHGTLENEVVHAATDRNSHNTFDRNKVELEKFTPPLLPSSPNNDAHVRTQDMWTMTTDLTLRYHHQLEHKDAGVQTSLAVDCRSVGTSPLSPTDSCLVHMFPEVNLEENQLIQESPVREVKWDDKGMTWEVYGASVDPEVLGLAIQKHLEIQIEQHERDKMSTAEKTVKQLDVHDDGTRVVEHRVKEKRHLPGFRNMMSTLRHPTCCVRSSAAID</sequence>
<evidence type="ECO:0000313" key="4">
    <source>
        <dbReference type="Proteomes" id="UP000287033"/>
    </source>
</evidence>
<organism evidence="3 4">
    <name type="scientific">Chiloscyllium punctatum</name>
    <name type="common">Brownbanded bambooshark</name>
    <name type="synonym">Hemiscyllium punctatum</name>
    <dbReference type="NCBI Taxonomy" id="137246"/>
    <lineage>
        <taxon>Eukaryota</taxon>
        <taxon>Metazoa</taxon>
        <taxon>Chordata</taxon>
        <taxon>Craniata</taxon>
        <taxon>Vertebrata</taxon>
        <taxon>Chondrichthyes</taxon>
        <taxon>Elasmobranchii</taxon>
        <taxon>Galeomorphii</taxon>
        <taxon>Galeoidea</taxon>
        <taxon>Orectolobiformes</taxon>
        <taxon>Hemiscylliidae</taxon>
        <taxon>Chiloscyllium</taxon>
    </lineage>
</organism>
<evidence type="ECO:0000259" key="2">
    <source>
        <dbReference type="Pfam" id="PF15235"/>
    </source>
</evidence>
<dbReference type="EMBL" id="BEZZ01000420">
    <property type="protein sequence ID" value="GCC32216.1"/>
    <property type="molecule type" value="Genomic_DNA"/>
</dbReference>
<dbReference type="PANTHER" id="PTHR15718:SF5">
    <property type="entry name" value="G PROTEIN-REGULATED INDUCER OF NEURITE OUTGROWTH 2"/>
    <property type="match status" value="1"/>
</dbReference>
<dbReference type="Pfam" id="PF15235">
    <property type="entry name" value="GRIN_C"/>
    <property type="match status" value="1"/>
</dbReference>
<dbReference type="Proteomes" id="UP000287033">
    <property type="component" value="Unassembled WGS sequence"/>
</dbReference>
<dbReference type="GO" id="GO:0031175">
    <property type="term" value="P:neuron projection development"/>
    <property type="evidence" value="ECO:0007669"/>
    <property type="project" value="TreeGrafter"/>
</dbReference>
<accession>A0A401SPA9</accession>
<feature type="domain" description="G protein-regulated inducer of neurite outgrowth C-terminal" evidence="2">
    <location>
        <begin position="402"/>
        <end position="507"/>
    </location>
</feature>
<comment type="caution">
    <text evidence="3">The sequence shown here is derived from an EMBL/GenBank/DDBJ whole genome shotgun (WGS) entry which is preliminary data.</text>
</comment>
<reference evidence="3 4" key="1">
    <citation type="journal article" date="2018" name="Nat. Ecol. Evol.">
        <title>Shark genomes provide insights into elasmobranch evolution and the origin of vertebrates.</title>
        <authorList>
            <person name="Hara Y"/>
            <person name="Yamaguchi K"/>
            <person name="Onimaru K"/>
            <person name="Kadota M"/>
            <person name="Koyanagi M"/>
            <person name="Keeley SD"/>
            <person name="Tatsumi K"/>
            <person name="Tanaka K"/>
            <person name="Motone F"/>
            <person name="Kageyama Y"/>
            <person name="Nozu R"/>
            <person name="Adachi N"/>
            <person name="Nishimura O"/>
            <person name="Nakagawa R"/>
            <person name="Tanegashima C"/>
            <person name="Kiyatake I"/>
            <person name="Matsumoto R"/>
            <person name="Murakumo K"/>
            <person name="Nishida K"/>
            <person name="Terakita A"/>
            <person name="Kuratani S"/>
            <person name="Sato K"/>
            <person name="Hyodo S Kuraku.S."/>
        </authorList>
    </citation>
    <scope>NUCLEOTIDE SEQUENCE [LARGE SCALE GENOMIC DNA]</scope>
</reference>
<gene>
    <name evidence="3" type="ORF">chiPu_0010677</name>
</gene>
<dbReference type="InterPro" id="IPR026646">
    <property type="entry name" value="GPRIN2-like/GPRIN3"/>
</dbReference>
<dbReference type="PANTHER" id="PTHR15718">
    <property type="entry name" value="G PROTEIN-REGULATED INDUCER OF NEURITE OUTGROWTH C-TERMINAL DOMAIN-CONTAINING PROTEIN"/>
    <property type="match status" value="1"/>
</dbReference>
<name>A0A401SPA9_CHIPU</name>
<comment type="function">
    <text evidence="1">May be involved in neurite outgrowth.</text>
</comment>
<proteinExistence type="predicted"/>
<dbReference type="GO" id="GO:0005886">
    <property type="term" value="C:plasma membrane"/>
    <property type="evidence" value="ECO:0007669"/>
    <property type="project" value="TreeGrafter"/>
</dbReference>
<dbReference type="InterPro" id="IPR032745">
    <property type="entry name" value="GRIN_C"/>
</dbReference>
<keyword evidence="4" id="KW-1185">Reference proteome</keyword>
<protein>
    <recommendedName>
        <fullName evidence="2">G protein-regulated inducer of neurite outgrowth C-terminal domain-containing protein</fullName>
    </recommendedName>
</protein>
<dbReference type="AlphaFoldDB" id="A0A401SPA9"/>
<evidence type="ECO:0000313" key="3">
    <source>
        <dbReference type="EMBL" id="GCC32216.1"/>
    </source>
</evidence>
<evidence type="ECO:0000256" key="1">
    <source>
        <dbReference type="ARBA" id="ARBA00002358"/>
    </source>
</evidence>
<dbReference type="OrthoDB" id="10049175at2759"/>